<evidence type="ECO:0000313" key="2">
    <source>
        <dbReference type="Proteomes" id="UP000007327"/>
    </source>
</evidence>
<organism evidence="1 2">
    <name type="scientific">Cronobacter phage ESP2949-1</name>
    <dbReference type="NCBI Taxonomy" id="2920894"/>
    <lineage>
        <taxon>Viruses</taxon>
        <taxon>Duplodnaviria</taxon>
        <taxon>Heunggongvirae</taxon>
        <taxon>Uroviricota</taxon>
        <taxon>Caudoviricetes</taxon>
        <taxon>Drexlerviridae</taxon>
        <taxon>Kyungwonvirus</taxon>
        <taxon>Kyungwonvirus Esp29491</taxon>
    </lineage>
</organism>
<name>G1CSQ4_9CAUD</name>
<accession>G1CSQ4</accession>
<dbReference type="KEGG" id="vg:14011090"/>
<proteinExistence type="predicted"/>
<dbReference type="GeneID" id="14011090"/>
<reference evidence="1 2" key="1">
    <citation type="journal article" date="2012" name="Arch. Virol.">
        <title>Genomic analysis of bacteriophage ESP2949-1, which is virulent for Cronobacter sakazakii.</title>
        <authorList>
            <person name="Lee Y.D."/>
            <person name="Kim J.Y."/>
            <person name="Park J.H."/>
            <person name="Chang H."/>
        </authorList>
    </citation>
    <scope>NUCLEOTIDE SEQUENCE [LARGE SCALE GENOMIC DNA]</scope>
</reference>
<dbReference type="RefSeq" id="YP_007005386.1">
    <property type="nucleotide sequence ID" value="NC_019509.1"/>
</dbReference>
<keyword evidence="2" id="KW-1185">Reference proteome</keyword>
<evidence type="ECO:0000313" key="1">
    <source>
        <dbReference type="EMBL" id="AEM24782.1"/>
    </source>
</evidence>
<protein>
    <submittedName>
        <fullName evidence="1">Uncharacterized protein</fullName>
    </submittedName>
</protein>
<dbReference type="Proteomes" id="UP000007327">
    <property type="component" value="Segment"/>
</dbReference>
<sequence>MRERVSQRHGALEGRKLLFLIVRKALVGIELLLAAVLRQILNTWDLSPRSDDAEGGGVGSCWENVRIGGVDAFEGNAGIFDDGIHAKNTINHAAPGGAGNNNVVARRYAISRRHRKNRLFGFGNLSRVNFRAHLATDENLRTVRKVHKLLLFFVETNRKSNRDHIPRLMFLNWPHFCALIDVAMLQHSTIVKEFGNIGRGAAGRIGAVTWRENNGDLDDADIRLTFPIQGKEYRIGLHIVEF</sequence>
<dbReference type="EMBL" id="JF912400">
    <property type="protein sequence ID" value="AEM24782.1"/>
    <property type="molecule type" value="Genomic_DNA"/>
</dbReference>